<comment type="function">
    <text evidence="9">Confers DNA tethering and processivity to DNA polymerases and other proteins. Acts as a clamp, forming a ring around DNA (a reaction catalyzed by the clamp-loading complex) which diffuses in an ATP-independent manner freely and bidirectionally along dsDNA. Initially characterized for its ability to contact the catalytic subunit of DNA polymerase III (Pol III), a complex, multichain enzyme responsible for most of the replicative synthesis in bacteria; Pol III exhibits 3'-5' exonuclease proofreading activity. The beta chain is required for initiation of replication as well as for processivity of DNA replication.</text>
</comment>
<keyword evidence="5 9" id="KW-0548">Nucleotidyltransferase</keyword>
<dbReference type="GO" id="GO:0003887">
    <property type="term" value="F:DNA-directed DNA polymerase activity"/>
    <property type="evidence" value="ECO:0007669"/>
    <property type="project" value="UniProtKB-EC"/>
</dbReference>
<evidence type="ECO:0000256" key="4">
    <source>
        <dbReference type="ARBA" id="ARBA00022679"/>
    </source>
</evidence>
<evidence type="ECO:0000256" key="7">
    <source>
        <dbReference type="ARBA" id="ARBA00022932"/>
    </source>
</evidence>
<evidence type="ECO:0000259" key="11">
    <source>
        <dbReference type="Pfam" id="PF02767"/>
    </source>
</evidence>
<evidence type="ECO:0000256" key="5">
    <source>
        <dbReference type="ARBA" id="ARBA00022695"/>
    </source>
</evidence>
<feature type="domain" description="DNA polymerase III beta sliding clamp C-terminal" evidence="12">
    <location>
        <begin position="249"/>
        <end position="362"/>
    </location>
</feature>
<protein>
    <recommendedName>
        <fullName evidence="9">Beta sliding clamp</fullName>
    </recommendedName>
</protein>
<comment type="subcellular location">
    <subcellularLocation>
        <location evidence="1 9">Cytoplasm</location>
    </subcellularLocation>
</comment>
<keyword evidence="6 9" id="KW-0235">DNA replication</keyword>
<dbReference type="PANTHER" id="PTHR30478:SF0">
    <property type="entry name" value="BETA SLIDING CLAMP"/>
    <property type="match status" value="1"/>
</dbReference>
<feature type="domain" description="DNA polymerase III beta sliding clamp central" evidence="11">
    <location>
        <begin position="128"/>
        <end position="246"/>
    </location>
</feature>
<dbReference type="PIRSF" id="PIRSF000804">
    <property type="entry name" value="DNA_pol_III_b"/>
    <property type="match status" value="1"/>
</dbReference>
<evidence type="ECO:0000313" key="13">
    <source>
        <dbReference type="EMBL" id="MDT3766788.1"/>
    </source>
</evidence>
<sequence length="377" mass="41245">MDFTVPRDILKEAVKWTAQTVPQRPSVPILAGIRLTAEDGVLELSSYDYETSTRSQIPAEVDVPGDILVPGKLLASITQSLPNAPVRCKLEDTRMKLECGAAHFVLATMSVDEYPTMPVMPQTRGSFDSKVLSEAISQVSIAASRDDTIPLLTGVRIEIDDDTITFLGTDRYRLAMKEFKWNPSEAGISTSLLVKASTLSEVAKSMTSAGSVDFAFDVEQTGPNSLVGFTAGARQSTSTLMDGEYPPVRRLFPEETNIHAVVKRDVLLEAVKRVSLVAEQKTSVRLLFDGEELTLRAGQDDSSQASEQVPVVLHGEALQTAFNPSFLQAGLSALDTEYVRFSFTEPMKPAVITGQNDQDGEDDLTYRYLLMPIRFGI</sequence>
<comment type="subunit">
    <text evidence="9">Forms a ring-shaped head-to-tail homodimer around DNA.</text>
</comment>
<organism evidence="13 14">
    <name type="scientific">Gleimia hominis</name>
    <dbReference type="NCBI Taxonomy" id="595468"/>
    <lineage>
        <taxon>Bacteria</taxon>
        <taxon>Bacillati</taxon>
        <taxon>Actinomycetota</taxon>
        <taxon>Actinomycetes</taxon>
        <taxon>Actinomycetales</taxon>
        <taxon>Actinomycetaceae</taxon>
        <taxon>Gleimia</taxon>
    </lineage>
</organism>
<evidence type="ECO:0000256" key="8">
    <source>
        <dbReference type="ARBA" id="ARBA00023125"/>
    </source>
</evidence>
<evidence type="ECO:0000259" key="12">
    <source>
        <dbReference type="Pfam" id="PF02768"/>
    </source>
</evidence>
<dbReference type="Proteomes" id="UP001247542">
    <property type="component" value="Unassembled WGS sequence"/>
</dbReference>
<dbReference type="InterPro" id="IPR001001">
    <property type="entry name" value="DNA_polIII_beta"/>
</dbReference>
<dbReference type="Pfam" id="PF00712">
    <property type="entry name" value="DNA_pol3_beta"/>
    <property type="match status" value="1"/>
</dbReference>
<keyword evidence="8" id="KW-0238">DNA-binding</keyword>
<evidence type="ECO:0000259" key="10">
    <source>
        <dbReference type="Pfam" id="PF00712"/>
    </source>
</evidence>
<dbReference type="InterPro" id="IPR022634">
    <property type="entry name" value="DNA_polIII_beta_N"/>
</dbReference>
<evidence type="ECO:0000313" key="14">
    <source>
        <dbReference type="Proteomes" id="UP001247542"/>
    </source>
</evidence>
<keyword evidence="3 9" id="KW-0963">Cytoplasm</keyword>
<accession>A0ABU3I9B9</accession>
<comment type="caution">
    <text evidence="13">The sequence shown here is derived from an EMBL/GenBank/DDBJ whole genome shotgun (WGS) entry which is preliminary data.</text>
</comment>
<name>A0ABU3I9B9_9ACTO</name>
<keyword evidence="4 9" id="KW-0808">Transferase</keyword>
<dbReference type="Pfam" id="PF02768">
    <property type="entry name" value="DNA_pol3_beta_3"/>
    <property type="match status" value="1"/>
</dbReference>
<keyword evidence="7 9" id="KW-0239">DNA-directed DNA polymerase</keyword>
<evidence type="ECO:0000256" key="2">
    <source>
        <dbReference type="ARBA" id="ARBA00010752"/>
    </source>
</evidence>
<dbReference type="SMART" id="SM00480">
    <property type="entry name" value="POL3Bc"/>
    <property type="match status" value="1"/>
</dbReference>
<evidence type="ECO:0000256" key="9">
    <source>
        <dbReference type="PIRNR" id="PIRNR000804"/>
    </source>
</evidence>
<dbReference type="Pfam" id="PF02767">
    <property type="entry name" value="DNA_pol3_beta_2"/>
    <property type="match status" value="1"/>
</dbReference>
<dbReference type="InterPro" id="IPR046938">
    <property type="entry name" value="DNA_clamp_sf"/>
</dbReference>
<evidence type="ECO:0000256" key="6">
    <source>
        <dbReference type="ARBA" id="ARBA00022705"/>
    </source>
</evidence>
<dbReference type="SUPFAM" id="SSF55979">
    <property type="entry name" value="DNA clamp"/>
    <property type="match status" value="3"/>
</dbReference>
<dbReference type="EMBL" id="JASXSX010000001">
    <property type="protein sequence ID" value="MDT3766788.1"/>
    <property type="molecule type" value="Genomic_DNA"/>
</dbReference>
<dbReference type="NCBIfam" id="TIGR00663">
    <property type="entry name" value="dnan"/>
    <property type="match status" value="1"/>
</dbReference>
<evidence type="ECO:0000256" key="3">
    <source>
        <dbReference type="ARBA" id="ARBA00022490"/>
    </source>
</evidence>
<dbReference type="PANTHER" id="PTHR30478">
    <property type="entry name" value="DNA POLYMERASE III SUBUNIT BETA"/>
    <property type="match status" value="1"/>
</dbReference>
<dbReference type="InterPro" id="IPR022635">
    <property type="entry name" value="DNA_polIII_beta_C"/>
</dbReference>
<keyword evidence="14" id="KW-1185">Reference proteome</keyword>
<dbReference type="Gene3D" id="3.10.150.10">
    <property type="entry name" value="DNA Polymerase III, subunit A, domain 2"/>
    <property type="match status" value="3"/>
</dbReference>
<dbReference type="InterPro" id="IPR022637">
    <property type="entry name" value="DNA_polIII_beta_cen"/>
</dbReference>
<dbReference type="CDD" id="cd00140">
    <property type="entry name" value="beta_clamp"/>
    <property type="match status" value="1"/>
</dbReference>
<feature type="domain" description="DNA polymerase III beta sliding clamp N-terminal" evidence="10">
    <location>
        <begin position="1"/>
        <end position="118"/>
    </location>
</feature>
<reference evidence="13 14" key="1">
    <citation type="submission" date="2023-06" db="EMBL/GenBank/DDBJ databases">
        <title>Draft genome sequence of Gleimia hominis type strain CCUG 57540T.</title>
        <authorList>
            <person name="Salva-Serra F."/>
            <person name="Cardew S."/>
            <person name="Jensie Markopoulos S."/>
            <person name="Ohlen M."/>
            <person name="Inganas E."/>
            <person name="Svensson-Stadler L."/>
            <person name="Moore E.R.B."/>
        </authorList>
    </citation>
    <scope>NUCLEOTIDE SEQUENCE [LARGE SCALE GENOMIC DNA]</scope>
    <source>
        <strain evidence="13 14">CCUG 57540</strain>
    </source>
</reference>
<proteinExistence type="inferred from homology"/>
<evidence type="ECO:0000256" key="1">
    <source>
        <dbReference type="ARBA" id="ARBA00004496"/>
    </source>
</evidence>
<comment type="similarity">
    <text evidence="2 9">Belongs to the beta sliding clamp family.</text>
</comment>
<gene>
    <name evidence="13" type="primary">dnaN</name>
    <name evidence="13" type="ORF">QS713_01745</name>
</gene>
<dbReference type="RefSeq" id="WP_313271954.1">
    <property type="nucleotide sequence ID" value="NZ_JASXSX010000001.1"/>
</dbReference>